<reference evidence="1 2" key="1">
    <citation type="submission" date="2016-03" db="EMBL/GenBank/DDBJ databases">
        <title>EvidentialGene: Evidence-directed Construction of Genes on Genomes.</title>
        <authorList>
            <person name="Gilbert D.G."/>
            <person name="Choi J.-H."/>
            <person name="Mockaitis K."/>
            <person name="Colbourne J."/>
            <person name="Pfrender M."/>
        </authorList>
    </citation>
    <scope>NUCLEOTIDE SEQUENCE [LARGE SCALE GENOMIC DNA]</scope>
    <source>
        <strain evidence="1 2">Xinb3</strain>
        <tissue evidence="1">Complete organism</tissue>
    </source>
</reference>
<organism evidence="1 2">
    <name type="scientific">Daphnia magna</name>
    <dbReference type="NCBI Taxonomy" id="35525"/>
    <lineage>
        <taxon>Eukaryota</taxon>
        <taxon>Metazoa</taxon>
        <taxon>Ecdysozoa</taxon>
        <taxon>Arthropoda</taxon>
        <taxon>Crustacea</taxon>
        <taxon>Branchiopoda</taxon>
        <taxon>Diplostraca</taxon>
        <taxon>Cladocera</taxon>
        <taxon>Anomopoda</taxon>
        <taxon>Daphniidae</taxon>
        <taxon>Daphnia</taxon>
    </lineage>
</organism>
<dbReference type="EMBL" id="LRGB01000212">
    <property type="protein sequence ID" value="KZS20336.1"/>
    <property type="molecule type" value="Genomic_DNA"/>
</dbReference>
<gene>
    <name evidence="1" type="ORF">APZ42_013003</name>
</gene>
<name>A0A162R9S9_9CRUS</name>
<evidence type="ECO:0000313" key="1">
    <source>
        <dbReference type="EMBL" id="KZS20336.1"/>
    </source>
</evidence>
<sequence length="172" mass="19022">MTPLSPIPPLTCSSIKNHKVNKISGPSNIQKNLPTPPTALQTSEYFQAFGSLERGKALSQRSQVVITPVTSPRQQQVVTWEKQSCSTLLPYRERSNGLFEDELMDEDTNGHDSSIDENSQVLDGIPHSTLTSFKGYLVIPAALLGFLYCVLKSYNDDLKTILAGVDDRQKLL</sequence>
<evidence type="ECO:0000313" key="2">
    <source>
        <dbReference type="Proteomes" id="UP000076858"/>
    </source>
</evidence>
<keyword evidence="2" id="KW-1185">Reference proteome</keyword>
<dbReference type="AlphaFoldDB" id="A0A162R9S9"/>
<dbReference type="Proteomes" id="UP000076858">
    <property type="component" value="Unassembled WGS sequence"/>
</dbReference>
<comment type="caution">
    <text evidence="1">The sequence shown here is derived from an EMBL/GenBank/DDBJ whole genome shotgun (WGS) entry which is preliminary data.</text>
</comment>
<proteinExistence type="predicted"/>
<accession>A0A162R9S9</accession>
<protein>
    <submittedName>
        <fullName evidence="1">Uncharacterized protein</fullName>
    </submittedName>
</protein>